<reference evidence="1" key="1">
    <citation type="journal article" date="2021" name="New Phytol.">
        <title>Evolutionary innovations through gain and loss of genes in the ectomycorrhizal Boletales.</title>
        <authorList>
            <person name="Wu G."/>
            <person name="Miyauchi S."/>
            <person name="Morin E."/>
            <person name="Kuo A."/>
            <person name="Drula E."/>
            <person name="Varga T."/>
            <person name="Kohler A."/>
            <person name="Feng B."/>
            <person name="Cao Y."/>
            <person name="Lipzen A."/>
            <person name="Daum C."/>
            <person name="Hundley H."/>
            <person name="Pangilinan J."/>
            <person name="Johnson J."/>
            <person name="Barry K."/>
            <person name="LaButti K."/>
            <person name="Ng V."/>
            <person name="Ahrendt S."/>
            <person name="Min B."/>
            <person name="Choi I.G."/>
            <person name="Park H."/>
            <person name="Plett J.M."/>
            <person name="Magnuson J."/>
            <person name="Spatafora J.W."/>
            <person name="Nagy L.G."/>
            <person name="Henrissat B."/>
            <person name="Grigoriev I.V."/>
            <person name="Yang Z.L."/>
            <person name="Xu J."/>
            <person name="Martin F.M."/>
        </authorList>
    </citation>
    <scope>NUCLEOTIDE SEQUENCE</scope>
    <source>
        <strain evidence="1">KUC20120723A-06</strain>
    </source>
</reference>
<name>A0ACB8AUK4_9AGAM</name>
<evidence type="ECO:0000313" key="2">
    <source>
        <dbReference type="Proteomes" id="UP000790709"/>
    </source>
</evidence>
<proteinExistence type="predicted"/>
<evidence type="ECO:0000313" key="1">
    <source>
        <dbReference type="EMBL" id="KAH7917175.1"/>
    </source>
</evidence>
<comment type="caution">
    <text evidence="1">The sequence shown here is derived from an EMBL/GenBank/DDBJ whole genome shotgun (WGS) entry which is preliminary data.</text>
</comment>
<dbReference type="EMBL" id="MU267211">
    <property type="protein sequence ID" value="KAH7917175.1"/>
    <property type="molecule type" value="Genomic_DNA"/>
</dbReference>
<dbReference type="Proteomes" id="UP000790709">
    <property type="component" value="Unassembled WGS sequence"/>
</dbReference>
<organism evidence="1 2">
    <name type="scientific">Leucogyrophana mollusca</name>
    <dbReference type="NCBI Taxonomy" id="85980"/>
    <lineage>
        <taxon>Eukaryota</taxon>
        <taxon>Fungi</taxon>
        <taxon>Dikarya</taxon>
        <taxon>Basidiomycota</taxon>
        <taxon>Agaricomycotina</taxon>
        <taxon>Agaricomycetes</taxon>
        <taxon>Agaricomycetidae</taxon>
        <taxon>Boletales</taxon>
        <taxon>Boletales incertae sedis</taxon>
        <taxon>Leucogyrophana</taxon>
    </lineage>
</organism>
<gene>
    <name evidence="1" type="ORF">BV22DRAFT_1052625</name>
</gene>
<accession>A0ACB8AUK4</accession>
<sequence>MEDRVQMLEREVRVMESTLARVRAERDAAERHLKEVLSLQEGRERAGTLPQPSAQKVPTKGTSAKAPSKGKEAEKPPIKGGAPKSPVKGQAPQASAQKGKGKGKAKPIGHEWQDPAVVDDWADEMERARNASRNRVVAPYGEAPPQGEPSTAAAMEVDDTNVLEDIIFEDGWYETGVSRILQRDDRDNLILLIGGKEHWYVAGDARTDALSHLDHGLVVPVSDMAKKAIPFFVSTREVDEFLAAAHWVGDSQRFKCLRAAKEYISAANKAASSATAAQKYAISKWTTPAWLKEQIDKNADQNGAASKGSKTSSSKKKTKESTASAKTALAQPHLTVSPKEWKKWHEHHTTPLRGVELLTSARCKEGS</sequence>
<keyword evidence="2" id="KW-1185">Reference proteome</keyword>
<protein>
    <submittedName>
        <fullName evidence="1">Uncharacterized protein</fullName>
    </submittedName>
</protein>